<keyword evidence="1" id="KW-1133">Transmembrane helix</keyword>
<proteinExistence type="predicted"/>
<evidence type="ECO:0000313" key="2">
    <source>
        <dbReference type="EMBL" id="TFK46904.1"/>
    </source>
</evidence>
<reference evidence="2 3" key="1">
    <citation type="journal article" date="2019" name="Nat. Ecol. Evol.">
        <title>Megaphylogeny resolves global patterns of mushroom evolution.</title>
        <authorList>
            <person name="Varga T."/>
            <person name="Krizsan K."/>
            <person name="Foldi C."/>
            <person name="Dima B."/>
            <person name="Sanchez-Garcia M."/>
            <person name="Sanchez-Ramirez S."/>
            <person name="Szollosi G.J."/>
            <person name="Szarkandi J.G."/>
            <person name="Papp V."/>
            <person name="Albert L."/>
            <person name="Andreopoulos W."/>
            <person name="Angelini C."/>
            <person name="Antonin V."/>
            <person name="Barry K.W."/>
            <person name="Bougher N.L."/>
            <person name="Buchanan P."/>
            <person name="Buyck B."/>
            <person name="Bense V."/>
            <person name="Catcheside P."/>
            <person name="Chovatia M."/>
            <person name="Cooper J."/>
            <person name="Damon W."/>
            <person name="Desjardin D."/>
            <person name="Finy P."/>
            <person name="Geml J."/>
            <person name="Haridas S."/>
            <person name="Hughes K."/>
            <person name="Justo A."/>
            <person name="Karasinski D."/>
            <person name="Kautmanova I."/>
            <person name="Kiss B."/>
            <person name="Kocsube S."/>
            <person name="Kotiranta H."/>
            <person name="LaButti K.M."/>
            <person name="Lechner B.E."/>
            <person name="Liimatainen K."/>
            <person name="Lipzen A."/>
            <person name="Lukacs Z."/>
            <person name="Mihaltcheva S."/>
            <person name="Morgado L.N."/>
            <person name="Niskanen T."/>
            <person name="Noordeloos M.E."/>
            <person name="Ohm R.A."/>
            <person name="Ortiz-Santana B."/>
            <person name="Ovrebo C."/>
            <person name="Racz N."/>
            <person name="Riley R."/>
            <person name="Savchenko A."/>
            <person name="Shiryaev A."/>
            <person name="Soop K."/>
            <person name="Spirin V."/>
            <person name="Szebenyi C."/>
            <person name="Tomsovsky M."/>
            <person name="Tulloss R.E."/>
            <person name="Uehling J."/>
            <person name="Grigoriev I.V."/>
            <person name="Vagvolgyi C."/>
            <person name="Papp T."/>
            <person name="Martin F.M."/>
            <person name="Miettinen O."/>
            <person name="Hibbett D.S."/>
            <person name="Nagy L.G."/>
        </authorList>
    </citation>
    <scope>NUCLEOTIDE SEQUENCE [LARGE SCALE GENOMIC DNA]</scope>
    <source>
        <strain evidence="2 3">OMC1185</strain>
    </source>
</reference>
<protein>
    <submittedName>
        <fullName evidence="2">Uncharacterized protein</fullName>
    </submittedName>
</protein>
<evidence type="ECO:0000313" key="3">
    <source>
        <dbReference type="Proteomes" id="UP000305948"/>
    </source>
</evidence>
<keyword evidence="3" id="KW-1185">Reference proteome</keyword>
<dbReference type="Proteomes" id="UP000305948">
    <property type="component" value="Unassembled WGS sequence"/>
</dbReference>
<sequence length="63" mass="7325">MYARHGNWQVRVCYNYTTSGLVPLTVSTVMITLEWLYIRWTARTSDKGQICRYCLSGRTGIFS</sequence>
<name>A0A5C3MNN8_9AGAM</name>
<gene>
    <name evidence="2" type="ORF">OE88DRAFT_1666692</name>
</gene>
<accession>A0A5C3MNN8</accession>
<evidence type="ECO:0000256" key="1">
    <source>
        <dbReference type="SAM" id="Phobius"/>
    </source>
</evidence>
<feature type="transmembrane region" description="Helical" evidence="1">
    <location>
        <begin position="20"/>
        <end position="38"/>
    </location>
</feature>
<keyword evidence="1" id="KW-0812">Transmembrane</keyword>
<organism evidence="2 3">
    <name type="scientific">Heliocybe sulcata</name>
    <dbReference type="NCBI Taxonomy" id="5364"/>
    <lineage>
        <taxon>Eukaryota</taxon>
        <taxon>Fungi</taxon>
        <taxon>Dikarya</taxon>
        <taxon>Basidiomycota</taxon>
        <taxon>Agaricomycotina</taxon>
        <taxon>Agaricomycetes</taxon>
        <taxon>Gloeophyllales</taxon>
        <taxon>Gloeophyllaceae</taxon>
        <taxon>Heliocybe</taxon>
    </lineage>
</organism>
<dbReference type="AlphaFoldDB" id="A0A5C3MNN8"/>
<dbReference type="EMBL" id="ML213526">
    <property type="protein sequence ID" value="TFK46904.1"/>
    <property type="molecule type" value="Genomic_DNA"/>
</dbReference>
<keyword evidence="1" id="KW-0472">Membrane</keyword>